<reference evidence="2 3" key="1">
    <citation type="journal article" date="2014" name="Nature">
        <title>Sequential evolution of bacterial morphology by co-option of a developmental regulator.</title>
        <authorList>
            <person name="Jiang C."/>
            <person name="Brown P.J."/>
            <person name="Ducret A."/>
            <person name="Brun Y.V."/>
        </authorList>
    </citation>
    <scope>NUCLEOTIDE SEQUENCE [LARGE SCALE GENOMIC DNA]</scope>
    <source>
        <strain evidence="2 3">DSM 16100</strain>
    </source>
</reference>
<dbReference type="AlphaFoldDB" id="V4PIJ9"/>
<dbReference type="Proteomes" id="UP000017837">
    <property type="component" value="Unassembled WGS sequence"/>
</dbReference>
<name>V4PIJ9_9CAUL</name>
<comment type="caution">
    <text evidence="2">The sequence shown here is derived from an EMBL/GenBank/DDBJ whole genome shotgun (WGS) entry which is preliminary data.</text>
</comment>
<dbReference type="PATRIC" id="fig|1121022.4.peg.1078"/>
<protein>
    <recommendedName>
        <fullName evidence="4">Glycosyltransferase 2-like domain-containing protein</fullName>
    </recommendedName>
</protein>
<keyword evidence="1" id="KW-1133">Transmembrane helix</keyword>
<evidence type="ECO:0000256" key="1">
    <source>
        <dbReference type="SAM" id="Phobius"/>
    </source>
</evidence>
<sequence>MTAQDADIIHADNGGDLDMTALAQIFPTVRQIANPINLGFAVGMNRAAAQSQADWIGLINPDAFLDADWLDSMKAAIAGHPDVRIFTSLQLDAEHPDRLDGAGDAMSFFGFPYRAGIGHAVPPRMDIAEVFAPCGAAMLIRRDLWGQLGGFDESFFCYCEDADLGFRARLMGERCLFVPQAVVRHIGSASLGVRSDFALYHGYRNRLWLYARNMPLSLLIATLPIHIGMTLIVALKDVLKGKGRIVFRALRDSVLGLRPILMDRKLIQKTRQIGPLRLAKSLTWSLVKIATRAIDHRKIT</sequence>
<keyword evidence="1" id="KW-0812">Transmembrane</keyword>
<dbReference type="Pfam" id="PF13641">
    <property type="entry name" value="Glyco_tranf_2_3"/>
    <property type="match status" value="1"/>
</dbReference>
<evidence type="ECO:0008006" key="4">
    <source>
        <dbReference type="Google" id="ProtNLM"/>
    </source>
</evidence>
<dbReference type="STRING" id="1121022.GCA_000376105_02121"/>
<feature type="transmembrane region" description="Helical" evidence="1">
    <location>
        <begin position="214"/>
        <end position="235"/>
    </location>
</feature>
<dbReference type="EMBL" id="AWGB01000007">
    <property type="protein sequence ID" value="ESQ93762.1"/>
    <property type="molecule type" value="Genomic_DNA"/>
</dbReference>
<keyword evidence="3" id="KW-1185">Reference proteome</keyword>
<gene>
    <name evidence="2" type="ORF">ABENE_05420</name>
</gene>
<proteinExistence type="predicted"/>
<dbReference type="Gene3D" id="3.90.550.10">
    <property type="entry name" value="Spore Coat Polysaccharide Biosynthesis Protein SpsA, Chain A"/>
    <property type="match status" value="1"/>
</dbReference>
<dbReference type="PANTHER" id="PTHR43179">
    <property type="entry name" value="RHAMNOSYLTRANSFERASE WBBL"/>
    <property type="match status" value="1"/>
</dbReference>
<dbReference type="PANTHER" id="PTHR43179:SF11">
    <property type="entry name" value="GLYCOSYL TRANSFERASE"/>
    <property type="match status" value="1"/>
</dbReference>
<evidence type="ECO:0000313" key="2">
    <source>
        <dbReference type="EMBL" id="ESQ93762.1"/>
    </source>
</evidence>
<dbReference type="InterPro" id="IPR029044">
    <property type="entry name" value="Nucleotide-diphossugar_trans"/>
</dbReference>
<keyword evidence="1" id="KW-0472">Membrane</keyword>
<dbReference type="eggNOG" id="COG1216">
    <property type="taxonomic scope" value="Bacteria"/>
</dbReference>
<dbReference type="CDD" id="cd04186">
    <property type="entry name" value="GT_2_like_c"/>
    <property type="match status" value="1"/>
</dbReference>
<dbReference type="SUPFAM" id="SSF53448">
    <property type="entry name" value="Nucleotide-diphospho-sugar transferases"/>
    <property type="match status" value="1"/>
</dbReference>
<evidence type="ECO:0000313" key="3">
    <source>
        <dbReference type="Proteomes" id="UP000017837"/>
    </source>
</evidence>
<accession>V4PIJ9</accession>
<organism evidence="2 3">
    <name type="scientific">Asticcacaulis benevestitus DSM 16100 = ATCC BAA-896</name>
    <dbReference type="NCBI Taxonomy" id="1121022"/>
    <lineage>
        <taxon>Bacteria</taxon>
        <taxon>Pseudomonadati</taxon>
        <taxon>Pseudomonadota</taxon>
        <taxon>Alphaproteobacteria</taxon>
        <taxon>Caulobacterales</taxon>
        <taxon>Caulobacteraceae</taxon>
        <taxon>Asticcacaulis</taxon>
    </lineage>
</organism>